<dbReference type="RefSeq" id="WP_093231741.1">
    <property type="nucleotide sequence ID" value="NZ_FORR01000036.1"/>
</dbReference>
<feature type="domain" description="Methionyl/Valyl/Leucyl/Isoleucyl-tRNA synthetase anticodon-binding" evidence="13">
    <location>
        <begin position="680"/>
        <end position="831"/>
    </location>
</feature>
<dbReference type="InterPro" id="IPR009080">
    <property type="entry name" value="tRNAsynth_Ia_anticodon-bd"/>
</dbReference>
<feature type="short sequence motif" description="'HIGH' region" evidence="10">
    <location>
        <begin position="58"/>
        <end position="68"/>
    </location>
</feature>
<evidence type="ECO:0000256" key="8">
    <source>
        <dbReference type="ARBA" id="ARBA00025217"/>
    </source>
</evidence>
<proteinExistence type="inferred from homology"/>
<dbReference type="Gene3D" id="1.10.10.830">
    <property type="entry name" value="Ile-tRNA synthetase CP2 domain-like"/>
    <property type="match status" value="1"/>
</dbReference>
<evidence type="ECO:0000256" key="1">
    <source>
        <dbReference type="ARBA" id="ARBA00006887"/>
    </source>
</evidence>
<keyword evidence="4 10" id="KW-0547">Nucleotide-binding</keyword>
<dbReference type="SUPFAM" id="SSF50677">
    <property type="entry name" value="ValRS/IleRS/LeuRS editing domain"/>
    <property type="match status" value="1"/>
</dbReference>
<keyword evidence="10" id="KW-0862">Zinc</keyword>
<dbReference type="GO" id="GO:0008270">
    <property type="term" value="F:zinc ion binding"/>
    <property type="evidence" value="ECO:0007669"/>
    <property type="project" value="UniProtKB-UniRule"/>
</dbReference>
<dbReference type="GO" id="GO:0004822">
    <property type="term" value="F:isoleucine-tRNA ligase activity"/>
    <property type="evidence" value="ECO:0007669"/>
    <property type="project" value="UniProtKB-UniRule"/>
</dbReference>
<dbReference type="InterPro" id="IPR009008">
    <property type="entry name" value="Val/Leu/Ile-tRNA-synth_edit"/>
</dbReference>
<feature type="binding site" evidence="10">
    <location>
        <position position="556"/>
    </location>
    <ligand>
        <name>L-isoleucyl-5'-AMP</name>
        <dbReference type="ChEBI" id="CHEBI:178002"/>
    </ligand>
</feature>
<evidence type="ECO:0000313" key="14">
    <source>
        <dbReference type="EMBL" id="SFJ91154.1"/>
    </source>
</evidence>
<dbReference type="GO" id="GO:0000049">
    <property type="term" value="F:tRNA binding"/>
    <property type="evidence" value="ECO:0007669"/>
    <property type="project" value="InterPro"/>
</dbReference>
<organism evidence="14 15">
    <name type="scientific">Thermoflavimicrobium dichotomicum</name>
    <dbReference type="NCBI Taxonomy" id="46223"/>
    <lineage>
        <taxon>Bacteria</taxon>
        <taxon>Bacillati</taxon>
        <taxon>Bacillota</taxon>
        <taxon>Bacilli</taxon>
        <taxon>Bacillales</taxon>
        <taxon>Thermoactinomycetaceae</taxon>
        <taxon>Thermoflavimicrobium</taxon>
    </lineage>
</organism>
<dbReference type="InterPro" id="IPR033708">
    <property type="entry name" value="Anticodon_Ile_BEm"/>
</dbReference>
<dbReference type="GO" id="GO:0002161">
    <property type="term" value="F:aminoacyl-tRNA deacylase activity"/>
    <property type="evidence" value="ECO:0007669"/>
    <property type="project" value="InterPro"/>
</dbReference>
<dbReference type="NCBIfam" id="TIGR00392">
    <property type="entry name" value="ileS"/>
    <property type="match status" value="1"/>
</dbReference>
<dbReference type="HAMAP" id="MF_02002">
    <property type="entry name" value="Ile_tRNA_synth_type1"/>
    <property type="match status" value="1"/>
</dbReference>
<feature type="binding site" evidence="10">
    <location>
        <position position="887"/>
    </location>
    <ligand>
        <name>Zn(2+)</name>
        <dbReference type="ChEBI" id="CHEBI:29105"/>
    </ligand>
</feature>
<dbReference type="InterPro" id="IPR002300">
    <property type="entry name" value="aa-tRNA-synth_Ia"/>
</dbReference>
<feature type="binding site" evidence="10">
    <location>
        <position position="907"/>
    </location>
    <ligand>
        <name>Zn(2+)</name>
        <dbReference type="ChEBI" id="CHEBI:29105"/>
    </ligand>
</feature>
<keyword evidence="6 10" id="KW-0648">Protein biosynthesis</keyword>
<dbReference type="GO" id="GO:0005829">
    <property type="term" value="C:cytosol"/>
    <property type="evidence" value="ECO:0007669"/>
    <property type="project" value="TreeGrafter"/>
</dbReference>
<evidence type="ECO:0000313" key="15">
    <source>
        <dbReference type="Proteomes" id="UP000199545"/>
    </source>
</evidence>
<reference evidence="14 15" key="1">
    <citation type="submission" date="2016-10" db="EMBL/GenBank/DDBJ databases">
        <authorList>
            <person name="de Groot N.N."/>
        </authorList>
    </citation>
    <scope>NUCLEOTIDE SEQUENCE [LARGE SCALE GENOMIC DNA]</scope>
    <source>
        <strain evidence="14 15">DSM 44778</strain>
    </source>
</reference>
<dbReference type="InterPro" id="IPR010663">
    <property type="entry name" value="Znf_FPG/IleRS"/>
</dbReference>
<evidence type="ECO:0000259" key="12">
    <source>
        <dbReference type="Pfam" id="PF06827"/>
    </source>
</evidence>
<sequence length="921" mass="105708">MVDYSKTLNLPKTEFPMRGNLPTREPEMQKWWDEINIYRQVRKKREGQPKFILHDGPPYANGDIHIGHALNKVLKDFIVRYKSLKGFDAPYVPGWDTHGLPIEHAVVTKKKVDRKQVDAVEFREKCKEYALSFVEKQKAQFKRLGVCGDWENPYITLLPEYEAQQIRIFGEMVKKGHIYRGLKTVYWSPSSETALAEAEIEYYDKRSPSIYVAFPVKDGKGILPEDNTFVVIWTTTPWTLPANLGIALNEEFEYSLVQVNDRKFVLATKLVDEVMKVCEMSDYQVVQTWKGKELAGVICNHPFYDRESPIVFGDHVTLDAGTGCVHTAPGHGEEDFQVGQKYGLGVLCPVDGKGRFTKEAPGFEGLYYDDANKKITELLQEKGLLLKLNFITHQYPHDWRTKKPVIFRATEQWFASIDGFRKEMLDEIKKVKWVPKWGEVRLHNMIADRGDWCISRQRIWGVPLPIFYCEACGEPHINEQTIEHIANLFTQEGSTAWYAKSVKELMPEGQACAKCGATEFRKETDTMDVWFDSGSSHAAVLEQRPELRWPADIYLEGSDQYRGWFNSSLSTAVATRGQAPYKEVLSHGFTLDGEGRKMSKSLGNTIEPQKVINMYGADILRLWVASVDYQADVRISDAILKQIAEVYRKWRNTFRFLLGNLADFNPETDRVAYHELTELDRYALMKLQRLVQRVNKSYEEYEFHQVYHSVHHFCTVFLSQFYLDVLKDRLYVEPTAAPIRRSAQTVLYELLTALVKLVSPIIPHTADEVWKHIAGVEEISVQLSLFPEVRNEWLDEELEKKWDDFLEVRDVVLKALEEARAAKLIGNSLGAALEITPDQATYDLLSQLDRLDQLFIVSHVEILPPSAEGSKDQKVEVKVKVAEGEKCERCWVISPTVGSDSEHPTLCSRCVSVVKDHDPEI</sequence>
<dbReference type="SUPFAM" id="SSF52374">
    <property type="entry name" value="Nucleotidylyl transferase"/>
    <property type="match status" value="1"/>
</dbReference>
<dbReference type="PROSITE" id="PS00178">
    <property type="entry name" value="AA_TRNA_LIGASE_I"/>
    <property type="match status" value="1"/>
</dbReference>
<evidence type="ECO:0000256" key="6">
    <source>
        <dbReference type="ARBA" id="ARBA00022917"/>
    </source>
</evidence>
<dbReference type="CDD" id="cd00818">
    <property type="entry name" value="IleRS_core"/>
    <property type="match status" value="1"/>
</dbReference>
<feature type="short sequence motif" description="'KMSKS' region" evidence="10">
    <location>
        <begin position="597"/>
        <end position="601"/>
    </location>
</feature>
<comment type="domain">
    <text evidence="10">IleRS has two distinct active sites: one for aminoacylation and one for editing. The misactivated valine is translocated from the active site to the editing site, which sterically excludes the correctly activated isoleucine. The single editing site contains two valyl binding pockets, one specific for each substrate (Val-AMP or Val-tRNA(Ile)).</text>
</comment>
<dbReference type="FunFam" id="3.90.740.10:FF:000006">
    <property type="entry name" value="Isoleucine--tRNA ligase"/>
    <property type="match status" value="1"/>
</dbReference>
<evidence type="ECO:0000256" key="10">
    <source>
        <dbReference type="HAMAP-Rule" id="MF_02002"/>
    </source>
</evidence>
<gene>
    <name evidence="10" type="primary">ileS</name>
    <name evidence="14" type="ORF">SAMN05421852_13613</name>
</gene>
<dbReference type="InterPro" id="IPR023585">
    <property type="entry name" value="Ile-tRNA-ligase_type1"/>
</dbReference>
<dbReference type="OrthoDB" id="9810365at2"/>
<accession>A0A1I3V6G7</accession>
<dbReference type="Gene3D" id="3.40.50.620">
    <property type="entry name" value="HUPs"/>
    <property type="match status" value="2"/>
</dbReference>
<evidence type="ECO:0000256" key="2">
    <source>
        <dbReference type="ARBA" id="ARBA00022490"/>
    </source>
</evidence>
<keyword evidence="10" id="KW-0479">Metal-binding</keyword>
<dbReference type="CDD" id="cd07960">
    <property type="entry name" value="Anticodon_Ia_Ile_BEm"/>
    <property type="match status" value="1"/>
</dbReference>
<comment type="similarity">
    <text evidence="1 10">Belongs to the class-I aminoacyl-tRNA synthetase family. IleS type 1 subfamily.</text>
</comment>
<dbReference type="GO" id="GO:0006428">
    <property type="term" value="P:isoleucyl-tRNA aminoacylation"/>
    <property type="evidence" value="ECO:0007669"/>
    <property type="project" value="UniProtKB-UniRule"/>
</dbReference>
<feature type="binding site" evidence="10">
    <location>
        <position position="890"/>
    </location>
    <ligand>
        <name>Zn(2+)</name>
        <dbReference type="ChEBI" id="CHEBI:29105"/>
    </ligand>
</feature>
<evidence type="ECO:0000256" key="7">
    <source>
        <dbReference type="ARBA" id="ARBA00023146"/>
    </source>
</evidence>
<dbReference type="InterPro" id="IPR013155">
    <property type="entry name" value="M/V/L/I-tRNA-synth_anticd-bd"/>
</dbReference>
<keyword evidence="7 10" id="KW-0030">Aminoacyl-tRNA synthetase</keyword>
<evidence type="ECO:0000256" key="4">
    <source>
        <dbReference type="ARBA" id="ARBA00022741"/>
    </source>
</evidence>
<keyword evidence="3 10" id="KW-0436">Ligase</keyword>
<dbReference type="PANTHER" id="PTHR42765">
    <property type="entry name" value="SOLEUCYL-TRNA SYNTHETASE"/>
    <property type="match status" value="1"/>
</dbReference>
<feature type="binding site" evidence="10">
    <location>
        <position position="910"/>
    </location>
    <ligand>
        <name>Zn(2+)</name>
        <dbReference type="ChEBI" id="CHEBI:29105"/>
    </ligand>
</feature>
<evidence type="ECO:0000256" key="9">
    <source>
        <dbReference type="ARBA" id="ARBA00048359"/>
    </source>
</evidence>
<evidence type="ECO:0000256" key="3">
    <source>
        <dbReference type="ARBA" id="ARBA00022598"/>
    </source>
</evidence>
<dbReference type="Proteomes" id="UP000199545">
    <property type="component" value="Unassembled WGS sequence"/>
</dbReference>
<dbReference type="PRINTS" id="PR00984">
    <property type="entry name" value="TRNASYNTHILE"/>
</dbReference>
<comment type="subunit">
    <text evidence="10">Monomer.</text>
</comment>
<keyword evidence="15" id="KW-1185">Reference proteome</keyword>
<protein>
    <recommendedName>
        <fullName evidence="10">Isoleucine--tRNA ligase</fullName>
        <ecNumber evidence="10">6.1.1.5</ecNumber>
    </recommendedName>
    <alternativeName>
        <fullName evidence="10">Isoleucyl-tRNA synthetase</fullName>
        <shortName evidence="10">IleRS</shortName>
    </alternativeName>
</protein>
<dbReference type="Pfam" id="PF08264">
    <property type="entry name" value="Anticodon_1"/>
    <property type="match status" value="1"/>
</dbReference>
<keyword evidence="2 10" id="KW-0963">Cytoplasm</keyword>
<dbReference type="SUPFAM" id="SSF47323">
    <property type="entry name" value="Anticodon-binding domain of a subclass of class I aminoacyl-tRNA synthetases"/>
    <property type="match status" value="1"/>
</dbReference>
<feature type="binding site" evidence="10">
    <location>
        <position position="600"/>
    </location>
    <ligand>
        <name>ATP</name>
        <dbReference type="ChEBI" id="CHEBI:30616"/>
    </ligand>
</feature>
<dbReference type="AlphaFoldDB" id="A0A1I3V6G7"/>
<dbReference type="GO" id="GO:0005524">
    <property type="term" value="F:ATP binding"/>
    <property type="evidence" value="ECO:0007669"/>
    <property type="project" value="UniProtKB-UniRule"/>
</dbReference>
<dbReference type="Gene3D" id="1.10.730.20">
    <property type="match status" value="1"/>
</dbReference>
<dbReference type="FunFam" id="3.40.50.620:FF:000152">
    <property type="entry name" value="Isoleucine--tRNA ligase"/>
    <property type="match status" value="1"/>
</dbReference>
<dbReference type="InterPro" id="IPR002301">
    <property type="entry name" value="Ile-tRNA-ligase"/>
</dbReference>
<dbReference type="FunFam" id="1.10.730.20:FF:000001">
    <property type="entry name" value="Isoleucine--tRNA ligase"/>
    <property type="match status" value="1"/>
</dbReference>
<name>A0A1I3V6G7_9BACL</name>
<dbReference type="EMBL" id="FORR01000036">
    <property type="protein sequence ID" value="SFJ91154.1"/>
    <property type="molecule type" value="Genomic_DNA"/>
</dbReference>
<comment type="function">
    <text evidence="8 10">Catalyzes the attachment of isoleucine to tRNA(Ile). As IleRS can inadvertently accommodate and process structurally similar amino acids such as valine, to avoid such errors it has two additional distinct tRNA(Ile)-dependent editing activities. One activity is designated as 'pretransfer' editing and involves the hydrolysis of activated Val-AMP. The other activity is designated 'posttransfer' editing and involves deacylation of mischarged Val-tRNA(Ile).</text>
</comment>
<evidence type="ECO:0000256" key="5">
    <source>
        <dbReference type="ARBA" id="ARBA00022840"/>
    </source>
</evidence>
<dbReference type="Gene3D" id="3.90.740.10">
    <property type="entry name" value="Valyl/Leucyl/Isoleucyl-tRNA synthetase, editing domain"/>
    <property type="match status" value="1"/>
</dbReference>
<dbReference type="InterPro" id="IPR050081">
    <property type="entry name" value="Ile-tRNA_ligase"/>
</dbReference>
<evidence type="ECO:0000259" key="13">
    <source>
        <dbReference type="Pfam" id="PF08264"/>
    </source>
</evidence>
<comment type="cofactor">
    <cofactor evidence="10">
        <name>Zn(2+)</name>
        <dbReference type="ChEBI" id="CHEBI:29105"/>
    </cofactor>
    <text evidence="10">Binds 1 zinc ion per subunit.</text>
</comment>
<feature type="domain" description="Aminoacyl-tRNA synthetase class Ia" evidence="11">
    <location>
        <begin position="28"/>
        <end position="636"/>
    </location>
</feature>
<dbReference type="Pfam" id="PF00133">
    <property type="entry name" value="tRNA-synt_1"/>
    <property type="match status" value="1"/>
</dbReference>
<dbReference type="PANTHER" id="PTHR42765:SF1">
    <property type="entry name" value="ISOLEUCINE--TRNA LIGASE, MITOCHONDRIAL"/>
    <property type="match status" value="1"/>
</dbReference>
<feature type="domain" description="Zinc finger FPG/IleRS-type" evidence="12">
    <location>
        <begin position="884"/>
        <end position="913"/>
    </location>
</feature>
<keyword evidence="5 10" id="KW-0067">ATP-binding</keyword>
<dbReference type="EC" id="6.1.1.5" evidence="10"/>
<dbReference type="InterPro" id="IPR014729">
    <property type="entry name" value="Rossmann-like_a/b/a_fold"/>
</dbReference>
<comment type="subcellular location">
    <subcellularLocation>
        <location evidence="10">Cytoplasm</location>
    </subcellularLocation>
</comment>
<comment type="catalytic activity">
    <reaction evidence="9 10">
        <text>tRNA(Ile) + L-isoleucine + ATP = L-isoleucyl-tRNA(Ile) + AMP + diphosphate</text>
        <dbReference type="Rhea" id="RHEA:11060"/>
        <dbReference type="Rhea" id="RHEA-COMP:9666"/>
        <dbReference type="Rhea" id="RHEA-COMP:9695"/>
        <dbReference type="ChEBI" id="CHEBI:30616"/>
        <dbReference type="ChEBI" id="CHEBI:33019"/>
        <dbReference type="ChEBI" id="CHEBI:58045"/>
        <dbReference type="ChEBI" id="CHEBI:78442"/>
        <dbReference type="ChEBI" id="CHEBI:78528"/>
        <dbReference type="ChEBI" id="CHEBI:456215"/>
        <dbReference type="EC" id="6.1.1.5"/>
    </reaction>
</comment>
<dbReference type="STRING" id="46223.SAMN05421852_13613"/>
<dbReference type="Pfam" id="PF06827">
    <property type="entry name" value="zf-FPG_IleRS"/>
    <property type="match status" value="1"/>
</dbReference>
<evidence type="ECO:0000259" key="11">
    <source>
        <dbReference type="Pfam" id="PF00133"/>
    </source>
</evidence>
<dbReference type="InterPro" id="IPR001412">
    <property type="entry name" value="aa-tRNA-synth_I_CS"/>
</dbReference>